<evidence type="ECO:0000259" key="6">
    <source>
        <dbReference type="Pfam" id="PF17805"/>
    </source>
</evidence>
<dbReference type="Pfam" id="PF17805">
    <property type="entry name" value="AsnC_trans_reg2"/>
    <property type="match status" value="1"/>
</dbReference>
<evidence type="ECO:0000256" key="1">
    <source>
        <dbReference type="ARBA" id="ARBA00023239"/>
    </source>
</evidence>
<dbReference type="InterPro" id="IPR019885">
    <property type="entry name" value="Tscrpt_reg_HTH_AsnC-type_CS"/>
</dbReference>
<gene>
    <name evidence="8" type="ORF">SAMN04488239_107140</name>
</gene>
<proteinExistence type="inferred from homology"/>
<evidence type="ECO:0000256" key="3">
    <source>
        <dbReference type="ARBA" id="ARBA00023457"/>
    </source>
</evidence>
<dbReference type="PROSITE" id="PS00519">
    <property type="entry name" value="HTH_ASNC_1"/>
    <property type="match status" value="1"/>
</dbReference>
<dbReference type="InterPro" id="IPR053953">
    <property type="entry name" value="NirdL-like_HTH"/>
</dbReference>
<accession>A0A1G6URA6</accession>
<evidence type="ECO:0000256" key="5">
    <source>
        <dbReference type="ARBA" id="ARBA00048470"/>
    </source>
</evidence>
<comment type="pathway">
    <text evidence="2">Porphyrin-containing compound metabolism.</text>
</comment>
<dbReference type="SUPFAM" id="SSF46785">
    <property type="entry name" value="Winged helix' DNA-binding domain"/>
    <property type="match status" value="1"/>
</dbReference>
<dbReference type="GO" id="GO:0016829">
    <property type="term" value="F:lyase activity"/>
    <property type="evidence" value="ECO:0007669"/>
    <property type="project" value="UniProtKB-KW"/>
</dbReference>
<evidence type="ECO:0000256" key="4">
    <source>
        <dbReference type="ARBA" id="ARBA00023471"/>
    </source>
</evidence>
<comment type="catalytic activity">
    <reaction evidence="5">
        <text>siroheme + 2 H(+) = 12,18-didecarboxysiroheme + 2 CO2</text>
        <dbReference type="Rhea" id="RHEA:19093"/>
        <dbReference type="ChEBI" id="CHEBI:15378"/>
        <dbReference type="ChEBI" id="CHEBI:16526"/>
        <dbReference type="ChEBI" id="CHEBI:60052"/>
        <dbReference type="ChEBI" id="CHEBI:140497"/>
        <dbReference type="EC" id="4.1.1.111"/>
    </reaction>
</comment>
<keyword evidence="9" id="KW-1185">Reference proteome</keyword>
<evidence type="ECO:0000256" key="2">
    <source>
        <dbReference type="ARBA" id="ARBA00023444"/>
    </source>
</evidence>
<dbReference type="AlphaFoldDB" id="A0A1G6URA6"/>
<dbReference type="PANTHER" id="PTHR43413">
    <property type="entry name" value="TRANSCRIPTIONAL REGULATOR, ASNC FAMILY"/>
    <property type="match status" value="1"/>
</dbReference>
<dbReference type="InterPro" id="IPR050684">
    <property type="entry name" value="HTH-Siroheme_Decarb"/>
</dbReference>
<keyword evidence="1" id="KW-0456">Lyase</keyword>
<evidence type="ECO:0000259" key="7">
    <source>
        <dbReference type="Pfam" id="PF22451"/>
    </source>
</evidence>
<dbReference type="Gene3D" id="3.30.70.3460">
    <property type="match status" value="1"/>
</dbReference>
<name>A0A1G6URA6_9RHOB</name>
<organism evidence="8 9">
    <name type="scientific">Ruegeria marina</name>
    <dbReference type="NCBI Taxonomy" id="639004"/>
    <lineage>
        <taxon>Bacteria</taxon>
        <taxon>Pseudomonadati</taxon>
        <taxon>Pseudomonadota</taxon>
        <taxon>Alphaproteobacteria</taxon>
        <taxon>Rhodobacterales</taxon>
        <taxon>Roseobacteraceae</taxon>
        <taxon>Ruegeria</taxon>
    </lineage>
</organism>
<protein>
    <recommendedName>
        <fullName evidence="4">siroheme decarboxylase</fullName>
        <ecNumber evidence="4">4.1.1.111</ecNumber>
    </recommendedName>
</protein>
<dbReference type="EC" id="4.1.1.111" evidence="4"/>
<dbReference type="Proteomes" id="UP000199628">
    <property type="component" value="Unassembled WGS sequence"/>
</dbReference>
<dbReference type="InterPro" id="IPR036390">
    <property type="entry name" value="WH_DNA-bd_sf"/>
</dbReference>
<dbReference type="PANTHER" id="PTHR43413:SF1">
    <property type="entry name" value="SIROHEME DECARBOXYLASE NIRL SUBUNIT"/>
    <property type="match status" value="1"/>
</dbReference>
<evidence type="ECO:0000313" key="9">
    <source>
        <dbReference type="Proteomes" id="UP000199628"/>
    </source>
</evidence>
<dbReference type="STRING" id="639004.SAMN04488239_107140"/>
<dbReference type="EMBL" id="FMZV01000007">
    <property type="protein sequence ID" value="SDD43831.1"/>
    <property type="molecule type" value="Genomic_DNA"/>
</dbReference>
<dbReference type="RefSeq" id="WP_093031515.1">
    <property type="nucleotide sequence ID" value="NZ_FMZV01000007.1"/>
</dbReference>
<sequence>MSISDGDRQIIAAMQEGLPLASRPFAAIAAQTGLTEEALLHRIAELKARGVIRRIAAAPNHYKLGMTANGMTVWDVDVSRIAELGAKVGALPFVTHCYERPRALPHWPYNLFAMVHGATRDEVEAKRGEIAAILGSACRAHDILFSTRILKKTGLRLKQKG</sequence>
<reference evidence="9" key="1">
    <citation type="submission" date="2016-10" db="EMBL/GenBank/DDBJ databases">
        <authorList>
            <person name="Varghese N."/>
            <person name="Submissions S."/>
        </authorList>
    </citation>
    <scope>NUCLEOTIDE SEQUENCE [LARGE SCALE GENOMIC DNA]</scope>
    <source>
        <strain evidence="9">CGMCC 1.9108</strain>
    </source>
</reference>
<comment type="similarity">
    <text evidence="3">Belongs to the Ahb/Nir family.</text>
</comment>
<dbReference type="OrthoDB" id="9806536at2"/>
<dbReference type="Pfam" id="PF22451">
    <property type="entry name" value="NirdL-like_HTH"/>
    <property type="match status" value="1"/>
</dbReference>
<evidence type="ECO:0000313" key="8">
    <source>
        <dbReference type="EMBL" id="SDD43831.1"/>
    </source>
</evidence>
<feature type="domain" description="Siroheme decarboxylase NirL-like HTH" evidence="7">
    <location>
        <begin position="7"/>
        <end position="53"/>
    </location>
</feature>
<dbReference type="InterPro" id="IPR040523">
    <property type="entry name" value="AsnC_trans_reg2"/>
</dbReference>
<feature type="domain" description="Siroheme decarboxylase AsnC-like ligand binding" evidence="6">
    <location>
        <begin position="63"/>
        <end position="151"/>
    </location>
</feature>